<keyword evidence="3" id="KW-1185">Reference proteome</keyword>
<accession>A0AAD9PPN7</accession>
<gene>
    <name evidence="2" type="ORF">P5673_033635</name>
</gene>
<name>A0AAD9PPN7_ACRCE</name>
<dbReference type="AlphaFoldDB" id="A0AAD9PPN7"/>
<feature type="region of interest" description="Disordered" evidence="1">
    <location>
        <begin position="127"/>
        <end position="149"/>
    </location>
</feature>
<reference evidence="2" key="2">
    <citation type="journal article" date="2023" name="Science">
        <title>Genomic signatures of disease resistance in endangered staghorn corals.</title>
        <authorList>
            <person name="Vollmer S.V."/>
            <person name="Selwyn J.D."/>
            <person name="Despard B.A."/>
            <person name="Roesel C.L."/>
        </authorList>
    </citation>
    <scope>NUCLEOTIDE SEQUENCE</scope>
    <source>
        <strain evidence="2">K2</strain>
    </source>
</reference>
<feature type="compositionally biased region" description="Basic and acidic residues" evidence="1">
    <location>
        <begin position="127"/>
        <end position="137"/>
    </location>
</feature>
<evidence type="ECO:0000313" key="3">
    <source>
        <dbReference type="Proteomes" id="UP001249851"/>
    </source>
</evidence>
<evidence type="ECO:0000256" key="1">
    <source>
        <dbReference type="SAM" id="MobiDB-lite"/>
    </source>
</evidence>
<protein>
    <submittedName>
        <fullName evidence="2">Uncharacterized protein</fullName>
    </submittedName>
</protein>
<dbReference type="EMBL" id="JARQWQ010000306">
    <property type="protein sequence ID" value="KAK2546728.1"/>
    <property type="molecule type" value="Genomic_DNA"/>
</dbReference>
<organism evidence="2 3">
    <name type="scientific">Acropora cervicornis</name>
    <name type="common">Staghorn coral</name>
    <dbReference type="NCBI Taxonomy" id="6130"/>
    <lineage>
        <taxon>Eukaryota</taxon>
        <taxon>Metazoa</taxon>
        <taxon>Cnidaria</taxon>
        <taxon>Anthozoa</taxon>
        <taxon>Hexacorallia</taxon>
        <taxon>Scleractinia</taxon>
        <taxon>Astrocoeniina</taxon>
        <taxon>Acroporidae</taxon>
        <taxon>Acropora</taxon>
    </lineage>
</organism>
<sequence length="149" mass="16304">MIEALKASAGVLIITFTKNHSDAAMGRLLLASFPSLMGTNLKSLTFIKSYERGHAMATIKKGLLNGEEIVRHYSSSHKRKIYFHLQPTTTATSTQETDVVDLTQTPPANGAATRQLLTAMAQRAGVRYEDESKEGLRSKFKSPAIGHLD</sequence>
<reference evidence="2" key="1">
    <citation type="journal article" date="2023" name="G3 (Bethesda)">
        <title>Whole genome assembly and annotation of the endangered Caribbean coral Acropora cervicornis.</title>
        <authorList>
            <person name="Selwyn J.D."/>
            <person name="Vollmer S.V."/>
        </authorList>
    </citation>
    <scope>NUCLEOTIDE SEQUENCE</scope>
    <source>
        <strain evidence="2">K2</strain>
    </source>
</reference>
<proteinExistence type="predicted"/>
<comment type="caution">
    <text evidence="2">The sequence shown here is derived from an EMBL/GenBank/DDBJ whole genome shotgun (WGS) entry which is preliminary data.</text>
</comment>
<evidence type="ECO:0000313" key="2">
    <source>
        <dbReference type="EMBL" id="KAK2546728.1"/>
    </source>
</evidence>
<dbReference type="Proteomes" id="UP001249851">
    <property type="component" value="Unassembled WGS sequence"/>
</dbReference>